<gene>
    <name evidence="1" type="ORF">MILVUS5_LOCUS25267</name>
</gene>
<comment type="caution">
    <text evidence="1">The sequence shown here is derived from an EMBL/GenBank/DDBJ whole genome shotgun (WGS) entry which is preliminary data.</text>
</comment>
<organism evidence="1 2">
    <name type="scientific">Trifolium pratense</name>
    <name type="common">Red clover</name>
    <dbReference type="NCBI Taxonomy" id="57577"/>
    <lineage>
        <taxon>Eukaryota</taxon>
        <taxon>Viridiplantae</taxon>
        <taxon>Streptophyta</taxon>
        <taxon>Embryophyta</taxon>
        <taxon>Tracheophyta</taxon>
        <taxon>Spermatophyta</taxon>
        <taxon>Magnoliopsida</taxon>
        <taxon>eudicotyledons</taxon>
        <taxon>Gunneridae</taxon>
        <taxon>Pentapetalae</taxon>
        <taxon>rosids</taxon>
        <taxon>fabids</taxon>
        <taxon>Fabales</taxon>
        <taxon>Fabaceae</taxon>
        <taxon>Papilionoideae</taxon>
        <taxon>50 kb inversion clade</taxon>
        <taxon>NPAAA clade</taxon>
        <taxon>Hologalegina</taxon>
        <taxon>IRL clade</taxon>
        <taxon>Trifolieae</taxon>
        <taxon>Trifolium</taxon>
    </lineage>
</organism>
<proteinExistence type="predicted"/>
<evidence type="ECO:0000313" key="1">
    <source>
        <dbReference type="EMBL" id="CAJ2658986.1"/>
    </source>
</evidence>
<keyword evidence="2" id="KW-1185">Reference proteome</keyword>
<dbReference type="EMBL" id="CASHSV030000311">
    <property type="protein sequence ID" value="CAJ2658986.1"/>
    <property type="molecule type" value="Genomic_DNA"/>
</dbReference>
<sequence length="70" mass="8033">MWTDIVRPDEETNVYTLTGLTLGGLQTEEVFPCMFTMDCPSTFTCPPKFIPKCINLKCLCHLDKEPKEDF</sequence>
<protein>
    <submittedName>
        <fullName evidence="1">Uncharacterized protein</fullName>
    </submittedName>
</protein>
<name>A0ACB0KR32_TRIPR</name>
<dbReference type="Proteomes" id="UP001177021">
    <property type="component" value="Unassembled WGS sequence"/>
</dbReference>
<evidence type="ECO:0000313" key="2">
    <source>
        <dbReference type="Proteomes" id="UP001177021"/>
    </source>
</evidence>
<accession>A0ACB0KR32</accession>
<reference evidence="1" key="1">
    <citation type="submission" date="2023-10" db="EMBL/GenBank/DDBJ databases">
        <authorList>
            <person name="Rodriguez Cubillos JULIANA M."/>
            <person name="De Vega J."/>
        </authorList>
    </citation>
    <scope>NUCLEOTIDE SEQUENCE</scope>
</reference>